<organism evidence="2 3">
    <name type="scientific">Candidatus Vogelbacteria bacterium CG10_big_fil_rev_8_21_14_0_10_49_38</name>
    <dbReference type="NCBI Taxonomy" id="1975043"/>
    <lineage>
        <taxon>Bacteria</taxon>
        <taxon>Candidatus Vogeliibacteriota</taxon>
    </lineage>
</organism>
<dbReference type="InterPro" id="IPR007374">
    <property type="entry name" value="ASCH_domain"/>
</dbReference>
<dbReference type="EMBL" id="PCYK01000012">
    <property type="protein sequence ID" value="PIR46096.1"/>
    <property type="molecule type" value="Genomic_DNA"/>
</dbReference>
<sequence length="129" mass="15259">MPWSVVIKTIEISREWNFGQNKVLADKLKQLVLNGNKKATTGLYYERKKIPKVGDYKIILDSDEKPSCIIRCTNVEIKPFLEVDYDFIEKEGEGDKDIEEWREKHRKFFNLESDKVKVICEEFEVVSRK</sequence>
<protein>
    <submittedName>
        <fullName evidence="2">ASCH domain-containing protein</fullName>
    </submittedName>
</protein>
<dbReference type="SUPFAM" id="SSF88697">
    <property type="entry name" value="PUA domain-like"/>
    <property type="match status" value="1"/>
</dbReference>
<dbReference type="PIRSF" id="PIRSF021320">
    <property type="entry name" value="DUF984"/>
    <property type="match status" value="1"/>
</dbReference>
<dbReference type="InterPro" id="IPR015947">
    <property type="entry name" value="PUA-like_sf"/>
</dbReference>
<dbReference type="Pfam" id="PF04266">
    <property type="entry name" value="ASCH"/>
    <property type="match status" value="1"/>
</dbReference>
<gene>
    <name evidence="2" type="ORF">COV08_01615</name>
</gene>
<evidence type="ECO:0000313" key="2">
    <source>
        <dbReference type="EMBL" id="PIR46096.1"/>
    </source>
</evidence>
<feature type="domain" description="ASCH" evidence="1">
    <location>
        <begin position="16"/>
        <end position="127"/>
    </location>
</feature>
<evidence type="ECO:0000313" key="3">
    <source>
        <dbReference type="Proteomes" id="UP000230431"/>
    </source>
</evidence>
<dbReference type="Proteomes" id="UP000230431">
    <property type="component" value="Unassembled WGS sequence"/>
</dbReference>
<dbReference type="InterPro" id="IPR009326">
    <property type="entry name" value="DUF984"/>
</dbReference>
<dbReference type="Gene3D" id="3.10.400.10">
    <property type="entry name" value="Sulfate adenylyltransferase"/>
    <property type="match status" value="1"/>
</dbReference>
<dbReference type="SMART" id="SM01022">
    <property type="entry name" value="ASCH"/>
    <property type="match status" value="1"/>
</dbReference>
<dbReference type="PANTHER" id="PTHR39203:SF1">
    <property type="entry name" value="CYTOPLASMIC PROTEIN"/>
    <property type="match status" value="1"/>
</dbReference>
<proteinExistence type="predicted"/>
<comment type="caution">
    <text evidence="2">The sequence shown here is derived from an EMBL/GenBank/DDBJ whole genome shotgun (WGS) entry which is preliminary data.</text>
</comment>
<reference evidence="2 3" key="1">
    <citation type="submission" date="2017-09" db="EMBL/GenBank/DDBJ databases">
        <title>Depth-based differentiation of microbial function through sediment-hosted aquifers and enrichment of novel symbionts in the deep terrestrial subsurface.</title>
        <authorList>
            <person name="Probst A.J."/>
            <person name="Ladd B."/>
            <person name="Jarett J.K."/>
            <person name="Geller-Mcgrath D.E."/>
            <person name="Sieber C.M."/>
            <person name="Emerson J.B."/>
            <person name="Anantharaman K."/>
            <person name="Thomas B.C."/>
            <person name="Malmstrom R."/>
            <person name="Stieglmeier M."/>
            <person name="Klingl A."/>
            <person name="Woyke T."/>
            <person name="Ryan C.M."/>
            <person name="Banfield J.F."/>
        </authorList>
    </citation>
    <scope>NUCLEOTIDE SEQUENCE [LARGE SCALE GENOMIC DNA]</scope>
    <source>
        <strain evidence="2">CG10_big_fil_rev_8_21_14_0_10_49_38</strain>
    </source>
</reference>
<accession>A0A2H0RI58</accession>
<dbReference type="PANTHER" id="PTHR39203">
    <property type="entry name" value="CYTOPLASMIC PROTEIN-RELATED"/>
    <property type="match status" value="1"/>
</dbReference>
<evidence type="ECO:0000259" key="1">
    <source>
        <dbReference type="SMART" id="SM01022"/>
    </source>
</evidence>
<name>A0A2H0RI58_9BACT</name>
<dbReference type="AlphaFoldDB" id="A0A2H0RI58"/>